<evidence type="ECO:0000256" key="4">
    <source>
        <dbReference type="ARBA" id="ARBA00022917"/>
    </source>
</evidence>
<evidence type="ECO:0000256" key="5">
    <source>
        <dbReference type="RuleBase" id="RU004374"/>
    </source>
</evidence>
<dbReference type="SUPFAM" id="SSF55418">
    <property type="entry name" value="eIF4e-like"/>
    <property type="match status" value="1"/>
</dbReference>
<dbReference type="PANTHER" id="PTHR11960">
    <property type="entry name" value="EUKARYOTIC TRANSLATION INITIATION FACTOR 4E RELATED"/>
    <property type="match status" value="1"/>
</dbReference>
<evidence type="ECO:0000256" key="2">
    <source>
        <dbReference type="ARBA" id="ARBA00022845"/>
    </source>
</evidence>
<comment type="similarity">
    <text evidence="5">Belongs to the eukaryotic initiation factor 4E family.</text>
</comment>
<dbReference type="InterPro" id="IPR001040">
    <property type="entry name" value="TIF_eIF_4E"/>
</dbReference>
<evidence type="ECO:0000313" key="6">
    <source>
        <dbReference type="EMBL" id="KAK6617407.1"/>
    </source>
</evidence>
<name>A0AAN8NIZ0_POLSC</name>
<proteinExistence type="inferred from homology"/>
<dbReference type="InterPro" id="IPR023398">
    <property type="entry name" value="TIF_eIF4e-like"/>
</dbReference>
<keyword evidence="3 5" id="KW-0694">RNA-binding</keyword>
<dbReference type="Pfam" id="PF01652">
    <property type="entry name" value="IF4E"/>
    <property type="match status" value="1"/>
</dbReference>
<sequence length="219" mass="25461">MASPVDVSSNESDFLQSSPIYQCPAIDTLKEEDSSETPLQTPWTLWLDKTIRGLTASEYESSLKKIYTFSTIEGFWAVFNNIPDVREIQSGYSYHMMREERRPIWEESYNKKGGTWRFRCNKSDTKYPNPDTSFAKSKVWKELLLAAIGEQFLESLDPHDEVCGLTVSVRDKFDVVRLWNMNAQLEKKATVVNKVFKLLPDVEFAEPFYKYCLCERECD</sequence>
<dbReference type="Gene3D" id="3.30.760.10">
    <property type="entry name" value="RNA Cap, Translation Initiation Factor Eif4e"/>
    <property type="match status" value="1"/>
</dbReference>
<evidence type="ECO:0000256" key="1">
    <source>
        <dbReference type="ARBA" id="ARBA00022540"/>
    </source>
</evidence>
<evidence type="ECO:0000256" key="3">
    <source>
        <dbReference type="ARBA" id="ARBA00022884"/>
    </source>
</evidence>
<dbReference type="EMBL" id="JAWJWE010000044">
    <property type="protein sequence ID" value="KAK6617407.1"/>
    <property type="molecule type" value="Genomic_DNA"/>
</dbReference>
<protein>
    <submittedName>
        <fullName evidence="6">Uncharacterized protein</fullName>
    </submittedName>
</protein>
<keyword evidence="4 5" id="KW-0648">Protein biosynthesis</keyword>
<comment type="caution">
    <text evidence="6">The sequence shown here is derived from an EMBL/GenBank/DDBJ whole genome shotgun (WGS) entry which is preliminary data.</text>
</comment>
<gene>
    <name evidence="6" type="ORF">RUM43_014416</name>
</gene>
<dbReference type="GO" id="GO:0006417">
    <property type="term" value="P:regulation of translation"/>
    <property type="evidence" value="ECO:0007669"/>
    <property type="project" value="UniProtKB-KW"/>
</dbReference>
<dbReference type="Proteomes" id="UP001372834">
    <property type="component" value="Unassembled WGS sequence"/>
</dbReference>
<keyword evidence="1 5" id="KW-0396">Initiation factor</keyword>
<reference evidence="6 7" key="1">
    <citation type="submission" date="2023-10" db="EMBL/GenBank/DDBJ databases">
        <title>Genomes of two closely related lineages of the louse Polyplax serrata with different host specificities.</title>
        <authorList>
            <person name="Martinu J."/>
            <person name="Tarabai H."/>
            <person name="Stefka J."/>
            <person name="Hypsa V."/>
        </authorList>
    </citation>
    <scope>NUCLEOTIDE SEQUENCE [LARGE SCALE GENOMIC DNA]</scope>
    <source>
        <strain evidence="6">HR10_N</strain>
    </source>
</reference>
<evidence type="ECO:0000313" key="7">
    <source>
        <dbReference type="Proteomes" id="UP001372834"/>
    </source>
</evidence>
<dbReference type="GO" id="GO:0016281">
    <property type="term" value="C:eukaryotic translation initiation factor 4F complex"/>
    <property type="evidence" value="ECO:0007669"/>
    <property type="project" value="TreeGrafter"/>
</dbReference>
<dbReference type="PANTHER" id="PTHR11960:SF66">
    <property type="entry name" value="EUKARYOTIC TRANSLATION INITIATION FACTOR 4E TYPE 3"/>
    <property type="match status" value="1"/>
</dbReference>
<dbReference type="GO" id="GO:0000340">
    <property type="term" value="F:RNA 7-methylguanosine cap binding"/>
    <property type="evidence" value="ECO:0007669"/>
    <property type="project" value="TreeGrafter"/>
</dbReference>
<dbReference type="GO" id="GO:0003743">
    <property type="term" value="F:translation initiation factor activity"/>
    <property type="evidence" value="ECO:0007669"/>
    <property type="project" value="UniProtKB-KW"/>
</dbReference>
<accession>A0AAN8NIZ0</accession>
<dbReference type="AlphaFoldDB" id="A0AAN8NIZ0"/>
<organism evidence="6 7">
    <name type="scientific">Polyplax serrata</name>
    <name type="common">Common mouse louse</name>
    <dbReference type="NCBI Taxonomy" id="468196"/>
    <lineage>
        <taxon>Eukaryota</taxon>
        <taxon>Metazoa</taxon>
        <taxon>Ecdysozoa</taxon>
        <taxon>Arthropoda</taxon>
        <taxon>Hexapoda</taxon>
        <taxon>Insecta</taxon>
        <taxon>Pterygota</taxon>
        <taxon>Neoptera</taxon>
        <taxon>Paraneoptera</taxon>
        <taxon>Psocodea</taxon>
        <taxon>Troctomorpha</taxon>
        <taxon>Phthiraptera</taxon>
        <taxon>Anoplura</taxon>
        <taxon>Polyplacidae</taxon>
        <taxon>Polyplax</taxon>
    </lineage>
</organism>
<keyword evidence="2" id="KW-0810">Translation regulation</keyword>